<protein>
    <submittedName>
        <fullName evidence="1">Uncharacterized protein</fullName>
    </submittedName>
</protein>
<proteinExistence type="predicted"/>
<name>A0A1W6DYB7_9CAUD</name>
<evidence type="ECO:0000313" key="2">
    <source>
        <dbReference type="Proteomes" id="UP000221506"/>
    </source>
</evidence>
<accession>A0A1W6DYB7</accession>
<dbReference type="Proteomes" id="UP000221506">
    <property type="component" value="Segment"/>
</dbReference>
<sequence>MPCEVCGGKVKRIITSAPKIVAGVTVTDKRPEGWKDVLRGIKKNSGKTNCIDV</sequence>
<dbReference type="EMBL" id="KY914485">
    <property type="protein sequence ID" value="ARK07933.1"/>
    <property type="molecule type" value="Genomic_DNA"/>
</dbReference>
<evidence type="ECO:0000313" key="1">
    <source>
        <dbReference type="EMBL" id="ARK07933.1"/>
    </source>
</evidence>
<reference evidence="1 2" key="1">
    <citation type="submission" date="2017-04" db="EMBL/GenBank/DDBJ databases">
        <title>Complete genome sequence and characterization of temperature-dependent bacteriophage phiA8-29 infecting Aeromonas.</title>
        <authorList>
            <person name="He Y."/>
            <person name="Yang H."/>
        </authorList>
    </citation>
    <scope>NUCLEOTIDE SEQUENCE [LARGE SCALE GENOMIC DNA]</scope>
</reference>
<organism evidence="1 2">
    <name type="scientific">Aeromonas phage phiA8-29</name>
    <dbReference type="NCBI Taxonomy" id="1978922"/>
    <lineage>
        <taxon>Viruses</taxon>
        <taxon>Duplodnaviria</taxon>
        <taxon>Heunggongvirae</taxon>
        <taxon>Uroviricota</taxon>
        <taxon>Caudoviricetes</taxon>
        <taxon>Pantevenvirales</taxon>
        <taxon>Ackermannviridae</taxon>
        <taxon>Tedavirus</taxon>
        <taxon>Tedavirus A829</taxon>
    </lineage>
</organism>
<gene>
    <name evidence="1" type="ORF">phiA829_113</name>
</gene>
<keyword evidence="2" id="KW-1185">Reference proteome</keyword>